<accession>A0AAU2A3C8</accession>
<evidence type="ECO:0000256" key="1">
    <source>
        <dbReference type="SAM" id="MobiDB-lite"/>
    </source>
</evidence>
<protein>
    <submittedName>
        <fullName evidence="2">Uncharacterized protein</fullName>
    </submittedName>
</protein>
<dbReference type="Gene3D" id="3.10.450.50">
    <property type="match status" value="1"/>
</dbReference>
<proteinExistence type="predicted"/>
<organism evidence="2">
    <name type="scientific">Streptomyces sp. NBC_00093</name>
    <dbReference type="NCBI Taxonomy" id="2975649"/>
    <lineage>
        <taxon>Bacteria</taxon>
        <taxon>Bacillati</taxon>
        <taxon>Actinomycetota</taxon>
        <taxon>Actinomycetes</taxon>
        <taxon>Kitasatosporales</taxon>
        <taxon>Streptomycetaceae</taxon>
        <taxon>Streptomyces</taxon>
    </lineage>
</organism>
<gene>
    <name evidence="2" type="ORF">OHA22_23300</name>
</gene>
<sequence>MDSVNDMNKKSPAHPARPSHRRPGRRLAAVAAGLVLTVGLGVSTQMSAQASVPASAKVSTKVSAAAQKPISGTTGQVVTRVADFYGAYVDAKGDYTDPDSALAAALRKHYLTPDFAKRLAAWEKKNGVDGVLRAQNVPVRWTVADNGSMGHSHEVVVTLTFGSGTTTQKIKLFVLVERYNHISGIETTSAR</sequence>
<dbReference type="EMBL" id="CP108222">
    <property type="protein sequence ID" value="WTT18257.1"/>
    <property type="molecule type" value="Genomic_DNA"/>
</dbReference>
<evidence type="ECO:0000313" key="2">
    <source>
        <dbReference type="EMBL" id="WTT18257.1"/>
    </source>
</evidence>
<reference evidence="2" key="1">
    <citation type="submission" date="2022-10" db="EMBL/GenBank/DDBJ databases">
        <title>The complete genomes of actinobacterial strains from the NBC collection.</title>
        <authorList>
            <person name="Joergensen T.S."/>
            <person name="Alvarez Arevalo M."/>
            <person name="Sterndorff E.B."/>
            <person name="Faurdal D."/>
            <person name="Vuksanovic O."/>
            <person name="Mourched A.-S."/>
            <person name="Charusanti P."/>
            <person name="Shaw S."/>
            <person name="Blin K."/>
            <person name="Weber T."/>
        </authorList>
    </citation>
    <scope>NUCLEOTIDE SEQUENCE</scope>
    <source>
        <strain evidence="2">NBC_00093</strain>
    </source>
</reference>
<dbReference type="AlphaFoldDB" id="A0AAU2A3C8"/>
<name>A0AAU2A3C8_9ACTN</name>
<feature type="region of interest" description="Disordered" evidence="1">
    <location>
        <begin position="1"/>
        <end position="24"/>
    </location>
</feature>